<gene>
    <name evidence="2" type="ORF">BW727_101251</name>
</gene>
<sequence length="97" mass="11239">MNKKEQQIMDAISVAYSDPEVKKDKTIREDLIKAAKKLTNGGDYRVISVHLNVAIERYTRRNNLKTPQSLIVLYELVRKEQMKYSGTIAATLVWWGR</sequence>
<dbReference type="STRING" id="708126.BW727_101251"/>
<proteinExistence type="predicted"/>
<evidence type="ECO:0000256" key="1">
    <source>
        <dbReference type="ARBA" id="ARBA00023025"/>
    </source>
</evidence>
<keyword evidence="1" id="KW-0079">Bacteriocin immunity</keyword>
<dbReference type="InterPro" id="IPR023130">
    <property type="entry name" value="Ta0600-like_sf"/>
</dbReference>
<dbReference type="EMBL" id="CP019728">
    <property type="protein sequence ID" value="AQS53618.1"/>
    <property type="molecule type" value="Genomic_DNA"/>
</dbReference>
<dbReference type="OrthoDB" id="2166051at2"/>
<dbReference type="Gene3D" id="1.20.1440.50">
    <property type="entry name" value="Ta0600-like"/>
    <property type="match status" value="1"/>
</dbReference>
<evidence type="ECO:0008006" key="4">
    <source>
        <dbReference type="Google" id="ProtNLM"/>
    </source>
</evidence>
<dbReference type="AlphaFoldDB" id="A0A1S6IPZ1"/>
<dbReference type="Pfam" id="PF08951">
    <property type="entry name" value="EntA_Immun"/>
    <property type="match status" value="1"/>
</dbReference>
<dbReference type="KEGG" id="jda:BW727_101251"/>
<reference evidence="2 3" key="1">
    <citation type="journal article" date="2014" name="Int. J. Syst. Evol. Microbiol.">
        <title>Jeotgalibaca dankookensis gen. nov., sp. nov., a member of the family Carnobacteriaceae, isolated from seujeot (Korean traditional food).</title>
        <authorList>
            <person name="Lee D.G."/>
            <person name="Trujillo M.E."/>
            <person name="Kang H."/>
            <person name="Ahn T.Y."/>
        </authorList>
    </citation>
    <scope>NUCLEOTIDE SEQUENCE [LARGE SCALE GENOMIC DNA]</scope>
    <source>
        <strain evidence="2 3">EX-07</strain>
    </source>
</reference>
<name>A0A1S6IPZ1_9LACT</name>
<dbReference type="InterPro" id="IPR015046">
    <property type="entry name" value="LciA_Immunity-like"/>
</dbReference>
<dbReference type="RefSeq" id="WP_062468806.1">
    <property type="nucleotide sequence ID" value="NZ_BBYN01000009.1"/>
</dbReference>
<evidence type="ECO:0000313" key="2">
    <source>
        <dbReference type="EMBL" id="AQS53618.1"/>
    </source>
</evidence>
<keyword evidence="3" id="KW-1185">Reference proteome</keyword>
<organism evidence="2 3">
    <name type="scientific">Jeotgalibaca dankookensis</name>
    <dbReference type="NCBI Taxonomy" id="708126"/>
    <lineage>
        <taxon>Bacteria</taxon>
        <taxon>Bacillati</taxon>
        <taxon>Bacillota</taxon>
        <taxon>Bacilli</taxon>
        <taxon>Lactobacillales</taxon>
        <taxon>Carnobacteriaceae</taxon>
        <taxon>Jeotgalibaca</taxon>
    </lineage>
</organism>
<accession>A0A1S6IPZ1</accession>
<dbReference type="Proteomes" id="UP000188993">
    <property type="component" value="Chromosome"/>
</dbReference>
<dbReference type="GO" id="GO:0030153">
    <property type="term" value="P:bacteriocin immunity"/>
    <property type="evidence" value="ECO:0007669"/>
    <property type="project" value="UniProtKB-KW"/>
</dbReference>
<dbReference type="SUPFAM" id="SSF109797">
    <property type="entry name" value="Bacteriocin immunity protein-like"/>
    <property type="match status" value="1"/>
</dbReference>
<protein>
    <recommendedName>
        <fullName evidence="4">Bacteriocin immunity protein</fullName>
    </recommendedName>
</protein>
<evidence type="ECO:0000313" key="3">
    <source>
        <dbReference type="Proteomes" id="UP000188993"/>
    </source>
</evidence>